<protein>
    <recommendedName>
        <fullName evidence="4">DUF2336 domain-containing protein</fullName>
    </recommendedName>
</protein>
<dbReference type="Gene3D" id="1.20.120.520">
    <property type="entry name" value="nmb1532 protein domain like"/>
    <property type="match status" value="1"/>
</dbReference>
<accession>A0ABX1EG74</accession>
<evidence type="ECO:0000313" key="2">
    <source>
        <dbReference type="EMBL" id="NKE16796.1"/>
    </source>
</evidence>
<evidence type="ECO:0000256" key="1">
    <source>
        <dbReference type="SAM" id="MobiDB-lite"/>
    </source>
</evidence>
<proteinExistence type="predicted"/>
<dbReference type="EMBL" id="JAAVUP010000002">
    <property type="protein sequence ID" value="NKE16796.1"/>
    <property type="molecule type" value="Genomic_DNA"/>
</dbReference>
<reference evidence="2 3" key="1">
    <citation type="submission" date="2020-02" db="EMBL/GenBank/DDBJ databases">
        <authorList>
            <person name="Sun Q."/>
            <person name="Inoue M."/>
        </authorList>
    </citation>
    <scope>NUCLEOTIDE SEQUENCE [LARGE SCALE GENOMIC DNA]</scope>
    <source>
        <strain evidence="2 3">KCTC 22478</strain>
    </source>
</reference>
<dbReference type="Proteomes" id="UP000746741">
    <property type="component" value="Unassembled WGS sequence"/>
</dbReference>
<evidence type="ECO:0000313" key="3">
    <source>
        <dbReference type="Proteomes" id="UP000746741"/>
    </source>
</evidence>
<sequence length="235" mass="25238">MQTMNDNQRVPTREDLFGPAPGMATDRRAPIHAGLRRALARLLVSLGTRGWQSPADMDAMIAALRAEIDAAGAGQRQRVAVHPMLEAWLPREVDAAVSVAELALLVESLATARAEERPAWARRLFIRCGRLAAEDLVALAEAEDALQPLLATLMTAWEMRAVTARMMAMVPPARVQAVLALALPAMDDDERAAFLATARAAAPDDTALAAIDGAAMIGLAPEAWNRLRRRLALAA</sequence>
<name>A0ABX1EG74_9PROT</name>
<keyword evidence="3" id="KW-1185">Reference proteome</keyword>
<organism evidence="2 3">
    <name type="scientific">Neoroseomonas oryzicola</name>
    <dbReference type="NCBI Taxonomy" id="535904"/>
    <lineage>
        <taxon>Bacteria</taxon>
        <taxon>Pseudomonadati</taxon>
        <taxon>Pseudomonadota</taxon>
        <taxon>Alphaproteobacteria</taxon>
        <taxon>Acetobacterales</taxon>
        <taxon>Acetobacteraceae</taxon>
        <taxon>Neoroseomonas</taxon>
    </lineage>
</organism>
<feature type="region of interest" description="Disordered" evidence="1">
    <location>
        <begin position="1"/>
        <end position="23"/>
    </location>
</feature>
<evidence type="ECO:0008006" key="4">
    <source>
        <dbReference type="Google" id="ProtNLM"/>
    </source>
</evidence>
<feature type="compositionally biased region" description="Polar residues" evidence="1">
    <location>
        <begin position="1"/>
        <end position="10"/>
    </location>
</feature>
<gene>
    <name evidence="2" type="ORF">GWK15_07575</name>
</gene>
<comment type="caution">
    <text evidence="2">The sequence shown here is derived from an EMBL/GenBank/DDBJ whole genome shotgun (WGS) entry which is preliminary data.</text>
</comment>